<name>A0ABP8TRV2_9ACTN</name>
<feature type="compositionally biased region" description="Basic and acidic residues" evidence="1">
    <location>
        <begin position="51"/>
        <end position="60"/>
    </location>
</feature>
<feature type="compositionally biased region" description="Gly residues" evidence="1">
    <location>
        <begin position="16"/>
        <end position="36"/>
    </location>
</feature>
<protein>
    <submittedName>
        <fullName evidence="2">Uncharacterized protein</fullName>
    </submittedName>
</protein>
<feature type="compositionally biased region" description="Basic residues" evidence="1">
    <location>
        <begin position="91"/>
        <end position="101"/>
    </location>
</feature>
<evidence type="ECO:0000313" key="2">
    <source>
        <dbReference type="EMBL" id="GAA4614707.1"/>
    </source>
</evidence>
<comment type="caution">
    <text evidence="2">The sequence shown here is derived from an EMBL/GenBank/DDBJ whole genome shotgun (WGS) entry which is preliminary data.</text>
</comment>
<dbReference type="Proteomes" id="UP001500212">
    <property type="component" value="Unassembled WGS sequence"/>
</dbReference>
<organism evidence="2 3">
    <name type="scientific">Actinoallomurus liliacearum</name>
    <dbReference type="NCBI Taxonomy" id="1080073"/>
    <lineage>
        <taxon>Bacteria</taxon>
        <taxon>Bacillati</taxon>
        <taxon>Actinomycetota</taxon>
        <taxon>Actinomycetes</taxon>
        <taxon>Streptosporangiales</taxon>
        <taxon>Thermomonosporaceae</taxon>
        <taxon>Actinoallomurus</taxon>
    </lineage>
</organism>
<keyword evidence="3" id="KW-1185">Reference proteome</keyword>
<proteinExistence type="predicted"/>
<reference evidence="3" key="1">
    <citation type="journal article" date="2019" name="Int. J. Syst. Evol. Microbiol.">
        <title>The Global Catalogue of Microorganisms (GCM) 10K type strain sequencing project: providing services to taxonomists for standard genome sequencing and annotation.</title>
        <authorList>
            <consortium name="The Broad Institute Genomics Platform"/>
            <consortium name="The Broad Institute Genome Sequencing Center for Infectious Disease"/>
            <person name="Wu L."/>
            <person name="Ma J."/>
        </authorList>
    </citation>
    <scope>NUCLEOTIDE SEQUENCE [LARGE SCALE GENOMIC DNA]</scope>
    <source>
        <strain evidence="3">JCM 17938</strain>
    </source>
</reference>
<dbReference type="EMBL" id="BAABHJ010000027">
    <property type="protein sequence ID" value="GAA4614707.1"/>
    <property type="molecule type" value="Genomic_DNA"/>
</dbReference>
<sequence>MPQAVNRRTRGAARSAGGGPSGSGGTEYGGGGGGGAAYTRRSVEIGNDLVRPPDEKRPDLAEPVEFAAAARYPRRDGVGGEESCEAVTGPRGRKFGSGLRR</sequence>
<gene>
    <name evidence="2" type="ORF">GCM10023195_64330</name>
</gene>
<feature type="region of interest" description="Disordered" evidence="1">
    <location>
        <begin position="1"/>
        <end position="101"/>
    </location>
</feature>
<evidence type="ECO:0000313" key="3">
    <source>
        <dbReference type="Proteomes" id="UP001500212"/>
    </source>
</evidence>
<accession>A0ABP8TRV2</accession>
<evidence type="ECO:0000256" key="1">
    <source>
        <dbReference type="SAM" id="MobiDB-lite"/>
    </source>
</evidence>